<dbReference type="GeneTree" id="ENSGT00940000165408"/>
<dbReference type="PANTHER" id="PTHR47403">
    <property type="entry name" value="LOC100145250 PROTEIN"/>
    <property type="match status" value="1"/>
</dbReference>
<accession>A0A8C5QFX0</accession>
<dbReference type="SUPFAM" id="SSF55729">
    <property type="entry name" value="Acyl-CoA N-acyltransferases (Nat)"/>
    <property type="match status" value="1"/>
</dbReference>
<reference evidence="2" key="1">
    <citation type="submission" date="2025-08" db="UniProtKB">
        <authorList>
            <consortium name="Ensembl"/>
        </authorList>
    </citation>
    <scope>IDENTIFICATION</scope>
</reference>
<dbReference type="InterPro" id="IPR016181">
    <property type="entry name" value="Acyl_CoA_acyltransferase"/>
</dbReference>
<dbReference type="GO" id="GO:0016747">
    <property type="term" value="F:acyltransferase activity, transferring groups other than amino-acyl groups"/>
    <property type="evidence" value="ECO:0007669"/>
    <property type="project" value="InterPro"/>
</dbReference>
<dbReference type="PROSITE" id="PS51186">
    <property type="entry name" value="GNAT"/>
    <property type="match status" value="1"/>
</dbReference>
<proteinExistence type="predicted"/>
<organism evidence="2 3">
    <name type="scientific">Leptobrachium leishanense</name>
    <name type="common">Leishan spiny toad</name>
    <dbReference type="NCBI Taxonomy" id="445787"/>
    <lineage>
        <taxon>Eukaryota</taxon>
        <taxon>Metazoa</taxon>
        <taxon>Chordata</taxon>
        <taxon>Craniata</taxon>
        <taxon>Vertebrata</taxon>
        <taxon>Euteleostomi</taxon>
        <taxon>Amphibia</taxon>
        <taxon>Batrachia</taxon>
        <taxon>Anura</taxon>
        <taxon>Pelobatoidea</taxon>
        <taxon>Megophryidae</taxon>
        <taxon>Leptobrachium</taxon>
    </lineage>
</organism>
<evidence type="ECO:0000259" key="1">
    <source>
        <dbReference type="PROSITE" id="PS51186"/>
    </source>
</evidence>
<name>A0A8C5QFX0_9ANUR</name>
<dbReference type="Ensembl" id="ENSLLET00000039142.1">
    <property type="protein sequence ID" value="ENSLLEP00000037695.1"/>
    <property type="gene ID" value="ENSLLEG00000023799.1"/>
</dbReference>
<protein>
    <recommendedName>
        <fullName evidence="1">N-acetyltransferase domain-containing protein</fullName>
    </recommendedName>
</protein>
<evidence type="ECO:0000313" key="2">
    <source>
        <dbReference type="Ensembl" id="ENSLLEP00000037695.1"/>
    </source>
</evidence>
<dbReference type="Proteomes" id="UP000694569">
    <property type="component" value="Unplaced"/>
</dbReference>
<reference evidence="2" key="2">
    <citation type="submission" date="2025-09" db="UniProtKB">
        <authorList>
            <consortium name="Ensembl"/>
        </authorList>
    </citation>
    <scope>IDENTIFICATION</scope>
</reference>
<dbReference type="InterPro" id="IPR056483">
    <property type="entry name" value="Hisat_C"/>
</dbReference>
<dbReference type="Pfam" id="PF00583">
    <property type="entry name" value="Acetyltransf_1"/>
    <property type="match status" value="1"/>
</dbReference>
<dbReference type="AlphaFoldDB" id="A0A8C5QFX0"/>
<evidence type="ECO:0000313" key="3">
    <source>
        <dbReference type="Proteomes" id="UP000694569"/>
    </source>
</evidence>
<feature type="domain" description="N-acetyltransferase" evidence="1">
    <location>
        <begin position="31"/>
        <end position="172"/>
    </location>
</feature>
<dbReference type="InterPro" id="IPR000182">
    <property type="entry name" value="GNAT_dom"/>
</dbReference>
<dbReference type="PANTHER" id="PTHR47403:SF2">
    <property type="entry name" value="N-ACETYLTRANSFERASE 16,-LIKE"/>
    <property type="match status" value="1"/>
</dbReference>
<keyword evidence="3" id="KW-1185">Reference proteome</keyword>
<sequence>VRLNTGLSEEQLPVTANRSLPTMTALSTPEIQILPATAADYEGVIAISEGLFMGLDYVSFKYHSWLKDRQRRMFVAKSEGKVVAFETFLLVDGGVTAVFQGLRVAPWMRGRRVAGLMHKFLIAASRTDHPDVTRIRLTRVEDPPAVLLDKYQIIHSKVNLMSLFHYMSCLVYELCFLFFDSPPPLFLDYSEVHGLFSGPLKEEDLLPERVLIQSWLPITTCKANLDLMQQDNISVSDTGPSSTAFKGFLSLGTPMFPVPLGDGKHLLDIDLFGSDLSCAKIHVLLHLQETAKDLPAGGSIICFLHAEESLRDGLSGLLDGFTPFPMCREQLVLEKDIKSLKNLGYLCNSINVTLVINVIVKSIFL</sequence>
<dbReference type="Pfam" id="PF24066">
    <property type="entry name" value="Hisat_C"/>
    <property type="match status" value="1"/>
</dbReference>
<dbReference type="Gene3D" id="3.40.630.30">
    <property type="match status" value="1"/>
</dbReference>